<proteinExistence type="predicted"/>
<dbReference type="Pfam" id="PF13519">
    <property type="entry name" value="VWA_2"/>
    <property type="match status" value="1"/>
</dbReference>
<feature type="domain" description="VWFA" evidence="1">
    <location>
        <begin position="1"/>
        <end position="90"/>
    </location>
</feature>
<dbReference type="STRING" id="697281.Mahau_0614"/>
<dbReference type="PROSITE" id="PS50234">
    <property type="entry name" value="VWFA"/>
    <property type="match status" value="1"/>
</dbReference>
<keyword evidence="3" id="KW-1185">Reference proteome</keyword>
<reference evidence="3" key="1">
    <citation type="submission" date="2010-11" db="EMBL/GenBank/DDBJ databases">
        <title>The complete genome of Mahella australiensis DSM 15567.</title>
        <authorList>
            <consortium name="US DOE Joint Genome Institute (JGI-PGF)"/>
            <person name="Lucas S."/>
            <person name="Copeland A."/>
            <person name="Lapidus A."/>
            <person name="Bruce D."/>
            <person name="Goodwin L."/>
            <person name="Pitluck S."/>
            <person name="Kyrpides N."/>
            <person name="Mavromatis K."/>
            <person name="Pagani I."/>
            <person name="Ivanova N."/>
            <person name="Teshima H."/>
            <person name="Brettin T."/>
            <person name="Detter J.C."/>
            <person name="Han C."/>
            <person name="Tapia R."/>
            <person name="Land M."/>
            <person name="Hauser L."/>
            <person name="Markowitz V."/>
            <person name="Cheng J.-F."/>
            <person name="Hugenholtz P."/>
            <person name="Woyke T."/>
            <person name="Wu D."/>
            <person name="Spring S."/>
            <person name="Pukall R."/>
            <person name="Steenblock K."/>
            <person name="Schneider S."/>
            <person name="Klenk H.-P."/>
            <person name="Eisen J.A."/>
        </authorList>
    </citation>
    <scope>NUCLEOTIDE SEQUENCE [LARGE SCALE GENOMIC DNA]</scope>
    <source>
        <strain evidence="3">DSM 15567 / CIP 107919 / 50-1 BON</strain>
    </source>
</reference>
<dbReference type="AlphaFoldDB" id="F3ZZZ9"/>
<evidence type="ECO:0000313" key="2">
    <source>
        <dbReference type="EMBL" id="AEE95817.1"/>
    </source>
</evidence>
<dbReference type="KEGG" id="mas:Mahau_0614"/>
<dbReference type="SUPFAM" id="SSF53300">
    <property type="entry name" value="vWA-like"/>
    <property type="match status" value="2"/>
</dbReference>
<evidence type="ECO:0000259" key="1">
    <source>
        <dbReference type="PROSITE" id="PS50234"/>
    </source>
</evidence>
<sequence>MEMKQILLITDGRSNVGGDPARAAAYAAQNGITVNAVGIIDGDNDVLSSDEIKAIALAGNGTWQMVPLGMLSATMCTVTYRSMHNTLENIVNAQVKKIVGSDMLDIEPAMRLPLVRYADTLADETPLRCVILVDCSNSMAVKLKTARAAILDLLASFKVRRAGGNLAVIAFPGQSGSHYQMICPFTDDMELLKGHLNELKHRGNTPTAHAINAAISYILNDEQPFFV</sequence>
<accession>F3ZZZ9</accession>
<dbReference type="InterPro" id="IPR036465">
    <property type="entry name" value="vWFA_dom_sf"/>
</dbReference>
<evidence type="ECO:0000313" key="3">
    <source>
        <dbReference type="Proteomes" id="UP000008457"/>
    </source>
</evidence>
<dbReference type="Gene3D" id="3.40.50.410">
    <property type="entry name" value="von Willebrand factor, type A domain"/>
    <property type="match status" value="1"/>
</dbReference>
<dbReference type="EMBL" id="CP002360">
    <property type="protein sequence ID" value="AEE95817.1"/>
    <property type="molecule type" value="Genomic_DNA"/>
</dbReference>
<dbReference type="Pfam" id="PF00092">
    <property type="entry name" value="VWA"/>
    <property type="match status" value="1"/>
</dbReference>
<protein>
    <submittedName>
        <fullName evidence="2">von Willebrand factor type A</fullName>
    </submittedName>
</protein>
<dbReference type="CDD" id="cd00198">
    <property type="entry name" value="vWFA"/>
    <property type="match status" value="1"/>
</dbReference>
<organism evidence="2 3">
    <name type="scientific">Mahella australiensis (strain DSM 15567 / CIP 107919 / 50-1 BON)</name>
    <dbReference type="NCBI Taxonomy" id="697281"/>
    <lineage>
        <taxon>Bacteria</taxon>
        <taxon>Bacillati</taxon>
        <taxon>Bacillota</taxon>
        <taxon>Clostridia</taxon>
        <taxon>Thermoanaerobacterales</taxon>
        <taxon>Thermoanaerobacterales Family IV. Incertae Sedis</taxon>
        <taxon>Mahella</taxon>
    </lineage>
</organism>
<dbReference type="RefSeq" id="WP_013780250.1">
    <property type="nucleotide sequence ID" value="NC_015520.1"/>
</dbReference>
<name>F3ZZZ9_MAHA5</name>
<gene>
    <name evidence="2" type="ordered locus">Mahau_0614</name>
</gene>
<dbReference type="Proteomes" id="UP000008457">
    <property type="component" value="Chromosome"/>
</dbReference>
<reference evidence="2 3" key="2">
    <citation type="journal article" date="2011" name="Stand. Genomic Sci.">
        <title>Complete genome sequence of Mahella australiensis type strain (50-1 BON).</title>
        <authorList>
            <person name="Sikorski J."/>
            <person name="Teshima H."/>
            <person name="Nolan M."/>
            <person name="Lucas S."/>
            <person name="Hammon N."/>
            <person name="Deshpande S."/>
            <person name="Cheng J.F."/>
            <person name="Pitluck S."/>
            <person name="Liolios K."/>
            <person name="Pagani I."/>
            <person name="Ivanova N."/>
            <person name="Huntemann M."/>
            <person name="Mavromatis K."/>
            <person name="Ovchinikova G."/>
            <person name="Pati A."/>
            <person name="Tapia R."/>
            <person name="Han C."/>
            <person name="Goodwin L."/>
            <person name="Chen A."/>
            <person name="Palaniappan K."/>
            <person name="Land M."/>
            <person name="Hauser L."/>
            <person name="Ngatchou-Djao O.D."/>
            <person name="Rohde M."/>
            <person name="Pukall R."/>
            <person name="Spring S."/>
            <person name="Abt B."/>
            <person name="Goker M."/>
            <person name="Detter J.C."/>
            <person name="Woyke T."/>
            <person name="Bristow J."/>
            <person name="Markowitz V."/>
            <person name="Hugenholtz P."/>
            <person name="Eisen J.A."/>
            <person name="Kyrpides N.C."/>
            <person name="Klenk H.P."/>
            <person name="Lapidus A."/>
        </authorList>
    </citation>
    <scope>NUCLEOTIDE SEQUENCE [LARGE SCALE GENOMIC DNA]</scope>
    <source>
        <strain evidence="3">DSM 15567 / CIP 107919 / 50-1 BON</strain>
    </source>
</reference>
<dbReference type="eggNOG" id="COG1240">
    <property type="taxonomic scope" value="Bacteria"/>
</dbReference>
<dbReference type="InterPro" id="IPR002035">
    <property type="entry name" value="VWF_A"/>
</dbReference>
<dbReference type="HOGENOM" id="CLU_1159192_0_0_9"/>